<sequence>VKVEYKSMFLGFSLGVVGVFAILFLFGNIKTEFSFATGKNENKMAKNIDVRIEKTVENGHDLTNVVLKGSGDVTREDLNKELDRLLEEQGIDRKTTNMKIEMEIES</sequence>
<feature type="non-terminal residue" evidence="2">
    <location>
        <position position="1"/>
    </location>
</feature>
<gene>
    <name evidence="2" type="ORF">METZ01_LOCUS102406</name>
</gene>
<keyword evidence="1" id="KW-1133">Transmembrane helix</keyword>
<dbReference type="EMBL" id="UINC01011204">
    <property type="protein sequence ID" value="SVA49552.1"/>
    <property type="molecule type" value="Genomic_DNA"/>
</dbReference>
<keyword evidence="1" id="KW-0472">Membrane</keyword>
<protein>
    <submittedName>
        <fullName evidence="2">Uncharacterized protein</fullName>
    </submittedName>
</protein>
<keyword evidence="1" id="KW-0812">Transmembrane</keyword>
<dbReference type="AlphaFoldDB" id="A0A381WAP6"/>
<proteinExistence type="predicted"/>
<evidence type="ECO:0000313" key="2">
    <source>
        <dbReference type="EMBL" id="SVA49552.1"/>
    </source>
</evidence>
<evidence type="ECO:0000256" key="1">
    <source>
        <dbReference type="SAM" id="Phobius"/>
    </source>
</evidence>
<reference evidence="2" key="1">
    <citation type="submission" date="2018-05" db="EMBL/GenBank/DDBJ databases">
        <authorList>
            <person name="Lanie J.A."/>
            <person name="Ng W.-L."/>
            <person name="Kazmierczak K.M."/>
            <person name="Andrzejewski T.M."/>
            <person name="Davidsen T.M."/>
            <person name="Wayne K.J."/>
            <person name="Tettelin H."/>
            <person name="Glass J.I."/>
            <person name="Rusch D."/>
            <person name="Podicherti R."/>
            <person name="Tsui H.-C.T."/>
            <person name="Winkler M.E."/>
        </authorList>
    </citation>
    <scope>NUCLEOTIDE SEQUENCE</scope>
</reference>
<feature type="transmembrane region" description="Helical" evidence="1">
    <location>
        <begin position="7"/>
        <end position="27"/>
    </location>
</feature>
<accession>A0A381WAP6</accession>
<organism evidence="2">
    <name type="scientific">marine metagenome</name>
    <dbReference type="NCBI Taxonomy" id="408172"/>
    <lineage>
        <taxon>unclassified sequences</taxon>
        <taxon>metagenomes</taxon>
        <taxon>ecological metagenomes</taxon>
    </lineage>
</organism>
<name>A0A381WAP6_9ZZZZ</name>